<evidence type="ECO:0000256" key="3">
    <source>
        <dbReference type="ARBA" id="ARBA00022692"/>
    </source>
</evidence>
<comment type="caution">
    <text evidence="6">The sequence shown here is derived from an EMBL/GenBank/DDBJ whole genome shotgun (WGS) entry which is preliminary data.</text>
</comment>
<reference evidence="6" key="1">
    <citation type="submission" date="2023-01" db="EMBL/GenBank/DDBJ databases">
        <title>Draft genome sequence of Nocardiopsis sp. LSu2-4 isolated from halophytes.</title>
        <authorList>
            <person name="Duangmal K."/>
            <person name="Chantavorakit T."/>
        </authorList>
    </citation>
    <scope>NUCLEOTIDE SEQUENCE</scope>
    <source>
        <strain evidence="6">LSu2-4</strain>
    </source>
</reference>
<evidence type="ECO:0000256" key="2">
    <source>
        <dbReference type="ARBA" id="ARBA00022475"/>
    </source>
</evidence>
<evidence type="ECO:0000256" key="4">
    <source>
        <dbReference type="ARBA" id="ARBA00022989"/>
    </source>
</evidence>
<comment type="subcellular location">
    <subcellularLocation>
        <location evidence="1">Cell membrane</location>
        <topology evidence="1">Multi-pass membrane protein</topology>
    </subcellularLocation>
</comment>
<sequence>MCSGQLVWAAAAGAGLSALLLALEPAFRTLKYVGCAYLLCLAALTLRDAVRSTPGGKDEQEPVRSPGAALAAVYRQGLIRCGCRVGGTSRRLGSTCPRLRLRGHGSWYFSLD</sequence>
<accession>A0ABT4TM04</accession>
<keyword evidence="4" id="KW-1133">Transmembrane helix</keyword>
<protein>
    <submittedName>
        <fullName evidence="6">LysE family transporter</fullName>
    </submittedName>
</protein>
<dbReference type="Pfam" id="PF01810">
    <property type="entry name" value="LysE"/>
    <property type="match status" value="1"/>
</dbReference>
<gene>
    <name evidence="6" type="ORF">O4U47_12915</name>
</gene>
<dbReference type="InterPro" id="IPR001123">
    <property type="entry name" value="LeuE-type"/>
</dbReference>
<evidence type="ECO:0000256" key="5">
    <source>
        <dbReference type="ARBA" id="ARBA00023136"/>
    </source>
</evidence>
<keyword evidence="5" id="KW-0472">Membrane</keyword>
<keyword evidence="3" id="KW-0812">Transmembrane</keyword>
<keyword evidence="2" id="KW-1003">Cell membrane</keyword>
<name>A0ABT4TM04_9ACTN</name>
<proteinExistence type="predicted"/>
<dbReference type="Proteomes" id="UP001165685">
    <property type="component" value="Unassembled WGS sequence"/>
</dbReference>
<dbReference type="EMBL" id="JAQFWP010000020">
    <property type="protein sequence ID" value="MDA2805415.1"/>
    <property type="molecule type" value="Genomic_DNA"/>
</dbReference>
<evidence type="ECO:0000313" key="7">
    <source>
        <dbReference type="Proteomes" id="UP001165685"/>
    </source>
</evidence>
<keyword evidence="7" id="KW-1185">Reference proteome</keyword>
<evidence type="ECO:0000313" key="6">
    <source>
        <dbReference type="EMBL" id="MDA2805415.1"/>
    </source>
</evidence>
<organism evidence="6 7">
    <name type="scientific">Nocardiopsis suaedae</name>
    <dbReference type="NCBI Taxonomy" id="3018444"/>
    <lineage>
        <taxon>Bacteria</taxon>
        <taxon>Bacillati</taxon>
        <taxon>Actinomycetota</taxon>
        <taxon>Actinomycetes</taxon>
        <taxon>Streptosporangiales</taxon>
        <taxon>Nocardiopsidaceae</taxon>
        <taxon>Nocardiopsis</taxon>
    </lineage>
</organism>
<evidence type="ECO:0000256" key="1">
    <source>
        <dbReference type="ARBA" id="ARBA00004651"/>
    </source>
</evidence>